<keyword evidence="2" id="KW-1185">Reference proteome</keyword>
<gene>
    <name evidence="1" type="ORF">IM816_18160</name>
</gene>
<protein>
    <submittedName>
        <fullName evidence="1">DUF2946 domain-containing protein</fullName>
    </submittedName>
</protein>
<dbReference type="InterPro" id="IPR021333">
    <property type="entry name" value="DUF2946"/>
</dbReference>
<dbReference type="RefSeq" id="WP_250339186.1">
    <property type="nucleotide sequence ID" value="NZ_CP063231.1"/>
</dbReference>
<name>A0ABY4T6F8_9GAMM</name>
<accession>A0ABY4T6F8</accession>
<proteinExistence type="predicted"/>
<reference evidence="1" key="1">
    <citation type="submission" date="2020-10" db="EMBL/GenBank/DDBJ databases">
        <title>Whole-genome sequence of Luteibacter sp. EIF3.</title>
        <authorList>
            <person name="Friedrich I."/>
            <person name="Hertel R."/>
            <person name="Daniel R."/>
        </authorList>
    </citation>
    <scope>NUCLEOTIDE SEQUENCE</scope>
    <source>
        <strain evidence="1">EIF3</strain>
    </source>
</reference>
<dbReference type="Pfam" id="PF11162">
    <property type="entry name" value="DUF2946"/>
    <property type="match status" value="1"/>
</dbReference>
<evidence type="ECO:0000313" key="2">
    <source>
        <dbReference type="Proteomes" id="UP001056681"/>
    </source>
</evidence>
<evidence type="ECO:0000313" key="1">
    <source>
        <dbReference type="EMBL" id="URL58479.1"/>
    </source>
</evidence>
<dbReference type="Proteomes" id="UP001056681">
    <property type="component" value="Chromosome"/>
</dbReference>
<dbReference type="EMBL" id="CP063231">
    <property type="protein sequence ID" value="URL58479.1"/>
    <property type="molecule type" value="Genomic_DNA"/>
</dbReference>
<sequence>MRRGAANKRWWAWMALVAVWLTVLAPTTSRTLAALAVPDHPPGCEAMAEGHHHHEGHQDNAAHLTHDDEACAYCTLFAQQPAVGGTFFMGSVLPMAAPAPVARLAVDARPARPITHAPARGPPSVAFA</sequence>
<organism evidence="1 2">
    <name type="scientific">Luteibacter flocculans</name>
    <dbReference type="NCBI Taxonomy" id="2780091"/>
    <lineage>
        <taxon>Bacteria</taxon>
        <taxon>Pseudomonadati</taxon>
        <taxon>Pseudomonadota</taxon>
        <taxon>Gammaproteobacteria</taxon>
        <taxon>Lysobacterales</taxon>
        <taxon>Rhodanobacteraceae</taxon>
        <taxon>Luteibacter</taxon>
    </lineage>
</organism>